<name>A0A836CYV8_SHEEP</name>
<keyword evidence="1" id="KW-1133">Transmembrane helix</keyword>
<dbReference type="Proteomes" id="UP000664991">
    <property type="component" value="Chromosome 14"/>
</dbReference>
<evidence type="ECO:0000313" key="2">
    <source>
        <dbReference type="EMBL" id="KAG5200443.1"/>
    </source>
</evidence>
<gene>
    <name evidence="2" type="ORF">JEQ12_004977</name>
</gene>
<protein>
    <submittedName>
        <fullName evidence="2">Uncharacterized protein</fullName>
    </submittedName>
</protein>
<dbReference type="EMBL" id="JAEMGP010000014">
    <property type="protein sequence ID" value="KAG5200443.1"/>
    <property type="molecule type" value="Genomic_DNA"/>
</dbReference>
<proteinExistence type="predicted"/>
<organism evidence="2 3">
    <name type="scientific">Ovis aries</name>
    <name type="common">Sheep</name>
    <dbReference type="NCBI Taxonomy" id="9940"/>
    <lineage>
        <taxon>Eukaryota</taxon>
        <taxon>Metazoa</taxon>
        <taxon>Chordata</taxon>
        <taxon>Craniata</taxon>
        <taxon>Vertebrata</taxon>
        <taxon>Euteleostomi</taxon>
        <taxon>Mammalia</taxon>
        <taxon>Eutheria</taxon>
        <taxon>Laurasiatheria</taxon>
        <taxon>Artiodactyla</taxon>
        <taxon>Ruminantia</taxon>
        <taxon>Pecora</taxon>
        <taxon>Bovidae</taxon>
        <taxon>Caprinae</taxon>
        <taxon>Ovis</taxon>
    </lineage>
</organism>
<feature type="transmembrane region" description="Helical" evidence="1">
    <location>
        <begin position="140"/>
        <end position="161"/>
    </location>
</feature>
<evidence type="ECO:0000256" key="1">
    <source>
        <dbReference type="SAM" id="Phobius"/>
    </source>
</evidence>
<keyword evidence="1" id="KW-0472">Membrane</keyword>
<feature type="transmembrane region" description="Helical" evidence="1">
    <location>
        <begin position="20"/>
        <end position="39"/>
    </location>
</feature>
<reference evidence="2 3" key="1">
    <citation type="submission" date="2020-12" db="EMBL/GenBank/DDBJ databases">
        <title>De novo assembly of Tibetan sheep genome.</title>
        <authorList>
            <person name="Li X."/>
        </authorList>
    </citation>
    <scope>NUCLEOTIDE SEQUENCE [LARGE SCALE GENOMIC DNA]</scope>
    <source>
        <tissue evidence="2">Heart</tissue>
    </source>
</reference>
<comment type="caution">
    <text evidence="2">The sequence shown here is derived from an EMBL/GenBank/DDBJ whole genome shotgun (WGS) entry which is preliminary data.</text>
</comment>
<keyword evidence="1" id="KW-0812">Transmembrane</keyword>
<dbReference type="AlphaFoldDB" id="A0A836CYV8"/>
<sequence length="188" mass="21223">MSPLLCAPRSSRQGFPPSLVAFSFSPSLFALGGSAFGFAKLMISWKPAVHQCVCKMCECFSLILKLIVEKGNESGGGHRRYDRRGQNLQSIMEPLYWLLEGGDSEDREGTLSGNFLSLLLQFALIAFLLCHLVVVLKLIFLLSCVRVCVFLLYVFFVLIFMERILSQLSTEVWKEVKYFHVKTSLLEV</sequence>
<feature type="transmembrane region" description="Helical" evidence="1">
    <location>
        <begin position="115"/>
        <end position="134"/>
    </location>
</feature>
<accession>A0A836CYV8</accession>
<evidence type="ECO:0000313" key="3">
    <source>
        <dbReference type="Proteomes" id="UP000664991"/>
    </source>
</evidence>